<organism evidence="1 2">
    <name type="scientific">Flavobacterium alkalisoli</name>
    <dbReference type="NCBI Taxonomy" id="2602769"/>
    <lineage>
        <taxon>Bacteria</taxon>
        <taxon>Pseudomonadati</taxon>
        <taxon>Bacteroidota</taxon>
        <taxon>Flavobacteriia</taxon>
        <taxon>Flavobacteriales</taxon>
        <taxon>Flavobacteriaceae</taxon>
        <taxon>Flavobacterium</taxon>
    </lineage>
</organism>
<name>A0A5B9FUU1_9FLAO</name>
<dbReference type="OrthoDB" id="576140at2"/>
<dbReference type="KEGG" id="fak:FUA48_09865"/>
<dbReference type="Pfam" id="PF06067">
    <property type="entry name" value="DUF932"/>
    <property type="match status" value="1"/>
</dbReference>
<reference evidence="1 2" key="1">
    <citation type="submission" date="2019-08" db="EMBL/GenBank/DDBJ databases">
        <title>Flavobacterium alkalisoli sp. nov., isolated from rhizosphere soil of Suaeda salsa.</title>
        <authorList>
            <person name="Sun J.-Q."/>
            <person name="Xu L."/>
        </authorList>
    </citation>
    <scope>NUCLEOTIDE SEQUENCE [LARGE SCALE GENOMIC DNA]</scope>
    <source>
        <strain evidence="1 2">XS-5</strain>
    </source>
</reference>
<gene>
    <name evidence="1" type="ORF">FUA48_09865</name>
</gene>
<accession>A0A5B9FUU1</accession>
<keyword evidence="2" id="KW-1185">Reference proteome</keyword>
<evidence type="ECO:0000313" key="2">
    <source>
        <dbReference type="Proteomes" id="UP000321222"/>
    </source>
</evidence>
<dbReference type="EMBL" id="CP042831">
    <property type="protein sequence ID" value="QEE49876.1"/>
    <property type="molecule type" value="Genomic_DNA"/>
</dbReference>
<protein>
    <submittedName>
        <fullName evidence="1">DUF945 domain-containing protein</fullName>
    </submittedName>
</protein>
<dbReference type="InterPro" id="IPR026325">
    <property type="entry name" value="DUF932"/>
</dbReference>
<proteinExistence type="predicted"/>
<sequence length="170" mass="19183">MSNVVRIRHTANAKQRLADAHRVIGLADNLSVQLESIFSEWAKVRIEDAQVKRLIQLALCPNTETLSLLKKGADDELSSVFKNSCDAAFGYAMASDTQQMETTKGTVFGVYNAVTGYYQNVRNFKSDEDKMKSIYLGRTAQARVLFLCRKRGIAPFSRGRKQPYCHLRQD</sequence>
<dbReference type="Proteomes" id="UP000321222">
    <property type="component" value="Chromosome"/>
</dbReference>
<evidence type="ECO:0000313" key="1">
    <source>
        <dbReference type="EMBL" id="QEE49876.1"/>
    </source>
</evidence>
<dbReference type="AlphaFoldDB" id="A0A5B9FUU1"/>